<dbReference type="SUPFAM" id="SSF50022">
    <property type="entry name" value="ISP domain"/>
    <property type="match status" value="1"/>
</dbReference>
<reference evidence="7" key="1">
    <citation type="submission" date="2023-07" db="EMBL/GenBank/DDBJ databases">
        <title>Conexibacter stalactiti sp. nov., isolated from stalactites in a lava cave and emended description of the genus Conexibacter.</title>
        <authorList>
            <person name="Lee S.D."/>
        </authorList>
    </citation>
    <scope>NUCLEOTIDE SEQUENCE [LARGE SCALE GENOMIC DNA]</scope>
    <source>
        <strain evidence="7">KCTC 39840</strain>
    </source>
</reference>
<dbReference type="EMBL" id="JAWSTH010000074">
    <property type="protein sequence ID" value="MDW5597091.1"/>
    <property type="molecule type" value="Genomic_DNA"/>
</dbReference>
<dbReference type="Proteomes" id="UP001284601">
    <property type="component" value="Unassembled WGS sequence"/>
</dbReference>
<keyword evidence="2" id="KW-0479">Metal-binding</keyword>
<organism evidence="6 7">
    <name type="scientific">Conexibacter stalactiti</name>
    <dbReference type="NCBI Taxonomy" id="1940611"/>
    <lineage>
        <taxon>Bacteria</taxon>
        <taxon>Bacillati</taxon>
        <taxon>Actinomycetota</taxon>
        <taxon>Thermoleophilia</taxon>
        <taxon>Solirubrobacterales</taxon>
        <taxon>Conexibacteraceae</taxon>
        <taxon>Conexibacter</taxon>
    </lineage>
</organism>
<dbReference type="PROSITE" id="PS51296">
    <property type="entry name" value="RIESKE"/>
    <property type="match status" value="1"/>
</dbReference>
<feature type="domain" description="Rieske" evidence="5">
    <location>
        <begin position="8"/>
        <end position="104"/>
    </location>
</feature>
<comment type="caution">
    <text evidence="6">The sequence shown here is derived from an EMBL/GenBank/DDBJ whole genome shotgun (WGS) entry which is preliminary data.</text>
</comment>
<keyword evidence="3" id="KW-0408">Iron</keyword>
<dbReference type="Pfam" id="PF00355">
    <property type="entry name" value="Rieske"/>
    <property type="match status" value="1"/>
</dbReference>
<evidence type="ECO:0000313" key="7">
    <source>
        <dbReference type="Proteomes" id="UP001284601"/>
    </source>
</evidence>
<dbReference type="RefSeq" id="WP_318599547.1">
    <property type="nucleotide sequence ID" value="NZ_JAWSTH010000074.1"/>
</dbReference>
<evidence type="ECO:0000256" key="1">
    <source>
        <dbReference type="ARBA" id="ARBA00022714"/>
    </source>
</evidence>
<evidence type="ECO:0000256" key="4">
    <source>
        <dbReference type="ARBA" id="ARBA00023014"/>
    </source>
</evidence>
<evidence type="ECO:0000256" key="2">
    <source>
        <dbReference type="ARBA" id="ARBA00022723"/>
    </source>
</evidence>
<accession>A0ABU4HUU4</accession>
<dbReference type="InterPro" id="IPR036922">
    <property type="entry name" value="Rieske_2Fe-2S_sf"/>
</dbReference>
<evidence type="ECO:0000256" key="3">
    <source>
        <dbReference type="ARBA" id="ARBA00023004"/>
    </source>
</evidence>
<protein>
    <submittedName>
        <fullName evidence="6">Rieske 2Fe-2S domain-containing protein</fullName>
    </submittedName>
</protein>
<evidence type="ECO:0000259" key="5">
    <source>
        <dbReference type="PROSITE" id="PS51296"/>
    </source>
</evidence>
<gene>
    <name evidence="6" type="ORF">R7226_22285</name>
</gene>
<name>A0ABU4HUU4_9ACTN</name>
<keyword evidence="1" id="KW-0001">2Fe-2S</keyword>
<proteinExistence type="predicted"/>
<sequence>MESTGTFTAVVTTAELRPGFLTTHMVEDRELIVATTAEGFHVYDATCPHSDFQLVPGRLPKGCLVECPMHGARFDAATGAVTKGPAKDPLDPIESRIVDGTLEVLVDWI</sequence>
<dbReference type="CDD" id="cd03467">
    <property type="entry name" value="Rieske"/>
    <property type="match status" value="1"/>
</dbReference>
<dbReference type="Gene3D" id="2.102.10.10">
    <property type="entry name" value="Rieske [2Fe-2S] iron-sulphur domain"/>
    <property type="match status" value="1"/>
</dbReference>
<dbReference type="InterPro" id="IPR017941">
    <property type="entry name" value="Rieske_2Fe-2S"/>
</dbReference>
<keyword evidence="7" id="KW-1185">Reference proteome</keyword>
<keyword evidence="4" id="KW-0411">Iron-sulfur</keyword>
<evidence type="ECO:0000313" key="6">
    <source>
        <dbReference type="EMBL" id="MDW5597091.1"/>
    </source>
</evidence>